<reference evidence="10" key="1">
    <citation type="submission" date="2015-01" db="EMBL/GenBank/DDBJ databases">
        <title>Flavisolibacter sp./LCS9/ whole genome sequencing.</title>
        <authorList>
            <person name="Kim M.K."/>
            <person name="Srinivasan S."/>
            <person name="Lee J.-J."/>
        </authorList>
    </citation>
    <scope>NUCLEOTIDE SEQUENCE [LARGE SCALE GENOMIC DNA]</scope>
    <source>
        <strain evidence="10">LCS9</strain>
    </source>
</reference>
<evidence type="ECO:0000259" key="8">
    <source>
        <dbReference type="Pfam" id="PF01694"/>
    </source>
</evidence>
<dbReference type="GO" id="GO:0004252">
    <property type="term" value="F:serine-type endopeptidase activity"/>
    <property type="evidence" value="ECO:0007669"/>
    <property type="project" value="InterPro"/>
</dbReference>
<dbReference type="EMBL" id="CP011390">
    <property type="protein sequence ID" value="ANE53541.1"/>
    <property type="molecule type" value="Genomic_DNA"/>
</dbReference>
<evidence type="ECO:0000256" key="3">
    <source>
        <dbReference type="ARBA" id="ARBA00022692"/>
    </source>
</evidence>
<feature type="transmembrane region" description="Helical" evidence="7">
    <location>
        <begin position="134"/>
        <end position="154"/>
    </location>
</feature>
<dbReference type="InterPro" id="IPR035952">
    <property type="entry name" value="Rhomboid-like_sf"/>
</dbReference>
<dbReference type="InterPro" id="IPR022764">
    <property type="entry name" value="Peptidase_S54_rhomboid_dom"/>
</dbReference>
<dbReference type="GO" id="GO:0016020">
    <property type="term" value="C:membrane"/>
    <property type="evidence" value="ECO:0007669"/>
    <property type="project" value="UniProtKB-SubCell"/>
</dbReference>
<feature type="transmembrane region" description="Helical" evidence="7">
    <location>
        <begin position="71"/>
        <end position="97"/>
    </location>
</feature>
<feature type="transmembrane region" description="Helical" evidence="7">
    <location>
        <begin position="109"/>
        <end position="128"/>
    </location>
</feature>
<dbReference type="STRING" id="1492898.SY85_16055"/>
<feature type="transmembrane region" description="Helical" evidence="7">
    <location>
        <begin position="216"/>
        <end position="234"/>
    </location>
</feature>
<dbReference type="PANTHER" id="PTHR43731:SF14">
    <property type="entry name" value="PRESENILIN-ASSOCIATED RHOMBOID-LIKE PROTEIN, MITOCHONDRIAL"/>
    <property type="match status" value="1"/>
</dbReference>
<reference evidence="9 10" key="2">
    <citation type="journal article" date="2016" name="Int. J. Syst. Evol. Microbiol.">
        <title>Flavisolibacter tropicus sp. nov., isolated from tropical soil.</title>
        <authorList>
            <person name="Lee J.J."/>
            <person name="Kang M.S."/>
            <person name="Kim G.S."/>
            <person name="Lee C.S."/>
            <person name="Lim S."/>
            <person name="Lee J."/>
            <person name="Roh S.H."/>
            <person name="Kang H."/>
            <person name="Ha J.M."/>
            <person name="Bae S."/>
            <person name="Jung H.Y."/>
            <person name="Kim M.K."/>
        </authorList>
    </citation>
    <scope>NUCLEOTIDE SEQUENCE [LARGE SCALE GENOMIC DNA]</scope>
    <source>
        <strain evidence="9 10">LCS9</strain>
    </source>
</reference>
<dbReference type="Pfam" id="PF01694">
    <property type="entry name" value="Rhomboid"/>
    <property type="match status" value="1"/>
</dbReference>
<evidence type="ECO:0000256" key="5">
    <source>
        <dbReference type="ARBA" id="ARBA00022989"/>
    </source>
</evidence>
<evidence type="ECO:0000313" key="9">
    <source>
        <dbReference type="EMBL" id="ANE53541.1"/>
    </source>
</evidence>
<dbReference type="PANTHER" id="PTHR43731">
    <property type="entry name" value="RHOMBOID PROTEASE"/>
    <property type="match status" value="1"/>
</dbReference>
<dbReference type="Proteomes" id="UP000077177">
    <property type="component" value="Chromosome"/>
</dbReference>
<evidence type="ECO:0000256" key="2">
    <source>
        <dbReference type="ARBA" id="ARBA00009045"/>
    </source>
</evidence>
<proteinExistence type="inferred from homology"/>
<keyword evidence="5 7" id="KW-1133">Transmembrane helix</keyword>
<dbReference type="InterPro" id="IPR050925">
    <property type="entry name" value="Rhomboid_protease_S54"/>
</dbReference>
<evidence type="ECO:0000256" key="6">
    <source>
        <dbReference type="ARBA" id="ARBA00023136"/>
    </source>
</evidence>
<dbReference type="Gene3D" id="1.20.1540.10">
    <property type="entry name" value="Rhomboid-like"/>
    <property type="match status" value="1"/>
</dbReference>
<keyword evidence="3 7" id="KW-0812">Transmembrane</keyword>
<organism evidence="9 10">
    <name type="scientific">Flavisolibacter tropicus</name>
    <dbReference type="NCBI Taxonomy" id="1492898"/>
    <lineage>
        <taxon>Bacteria</taxon>
        <taxon>Pseudomonadati</taxon>
        <taxon>Bacteroidota</taxon>
        <taxon>Chitinophagia</taxon>
        <taxon>Chitinophagales</taxon>
        <taxon>Chitinophagaceae</taxon>
        <taxon>Flavisolibacter</taxon>
    </lineage>
</organism>
<feature type="transmembrane region" description="Helical" evidence="7">
    <location>
        <begin position="189"/>
        <end position="209"/>
    </location>
</feature>
<evidence type="ECO:0000256" key="1">
    <source>
        <dbReference type="ARBA" id="ARBA00004141"/>
    </source>
</evidence>
<keyword evidence="10" id="KW-1185">Reference proteome</keyword>
<evidence type="ECO:0000313" key="10">
    <source>
        <dbReference type="Proteomes" id="UP000077177"/>
    </source>
</evidence>
<evidence type="ECO:0000256" key="7">
    <source>
        <dbReference type="SAM" id="Phobius"/>
    </source>
</evidence>
<name>A0A172U2D8_9BACT</name>
<comment type="similarity">
    <text evidence="2">Belongs to the peptidase S54 family.</text>
</comment>
<feature type="transmembrane region" description="Helical" evidence="7">
    <location>
        <begin position="24"/>
        <end position="48"/>
    </location>
</feature>
<comment type="subcellular location">
    <subcellularLocation>
        <location evidence="1">Membrane</location>
        <topology evidence="1">Multi-pass membrane protein</topology>
    </subcellularLocation>
</comment>
<dbReference type="SUPFAM" id="SSF144091">
    <property type="entry name" value="Rhomboid-like"/>
    <property type="match status" value="1"/>
</dbReference>
<keyword evidence="6 7" id="KW-0472">Membrane</keyword>
<dbReference type="AlphaFoldDB" id="A0A172U2D8"/>
<evidence type="ECO:0000256" key="4">
    <source>
        <dbReference type="ARBA" id="ARBA00022801"/>
    </source>
</evidence>
<sequence length="352" mass="38696">MLTEQKKEDEELEQVMHISNGSRYVTMSLLAINILYFVIMAIAGVGIFEPSSDGLINWGANFSPYTLSGEWWRLFTSMFMHIGVIHLLLNMYGLFMVGAYLEPMLGARTFSIAYICTGIAATLVSIEWHDSNMVGAGASGAIFGMFGVFLALLLTNLIPAKPRKEMLTSISILVGYNLINGLKDGVDNAAHVGGLISGLVAGFVIYLSIKKPSLKTAVILLLLVTTGLGSVSFLKIHRNDTLTFETTLKHFYALQAQALAPYDLEEGKRLAAIKTVSLDAWQNAKKEMDTAKSYKLDKRQQALSTLLNEYAVLRIQETRLIIQVAEGDSTKEQELENVKAATNAKVDAINKF</sequence>
<protein>
    <recommendedName>
        <fullName evidence="8">Peptidase S54 rhomboid domain-containing protein</fullName>
    </recommendedName>
</protein>
<gene>
    <name evidence="9" type="ORF">SY85_16055</name>
</gene>
<keyword evidence="4" id="KW-0378">Hydrolase</keyword>
<dbReference type="KEGG" id="fla:SY85_16055"/>
<feature type="domain" description="Peptidase S54 rhomboid" evidence="8">
    <location>
        <begin position="69"/>
        <end position="206"/>
    </location>
</feature>
<accession>A0A172U2D8</accession>